<dbReference type="Proteomes" id="UP000275719">
    <property type="component" value="Unassembled WGS sequence"/>
</dbReference>
<feature type="domain" description="Secretion system C-terminal sorting" evidence="4">
    <location>
        <begin position="395"/>
        <end position="462"/>
    </location>
</feature>
<dbReference type="NCBIfam" id="TIGR04183">
    <property type="entry name" value="Por_Secre_tail"/>
    <property type="match status" value="1"/>
</dbReference>
<evidence type="ECO:0000313" key="7">
    <source>
        <dbReference type="Proteomes" id="UP000275719"/>
    </source>
</evidence>
<dbReference type="Pfam" id="PF25390">
    <property type="entry name" value="WD40_RLD"/>
    <property type="match status" value="1"/>
</dbReference>
<dbReference type="SUPFAM" id="SSF50985">
    <property type="entry name" value="RCC1/BLIP-II"/>
    <property type="match status" value="2"/>
</dbReference>
<dbReference type="OrthoDB" id="1081439at2"/>
<dbReference type="GO" id="GO:0005085">
    <property type="term" value="F:guanyl-nucleotide exchange factor activity"/>
    <property type="evidence" value="ECO:0007669"/>
    <property type="project" value="TreeGrafter"/>
</dbReference>
<dbReference type="PRINTS" id="PR00633">
    <property type="entry name" value="RCCNDNSATION"/>
</dbReference>
<evidence type="ECO:0000313" key="6">
    <source>
        <dbReference type="EMBL" id="RRJ93183.1"/>
    </source>
</evidence>
<proteinExistence type="predicted"/>
<keyword evidence="3" id="KW-0677">Repeat</keyword>
<dbReference type="GO" id="GO:0005737">
    <property type="term" value="C:cytoplasm"/>
    <property type="evidence" value="ECO:0007669"/>
    <property type="project" value="TreeGrafter"/>
</dbReference>
<evidence type="ECO:0000259" key="5">
    <source>
        <dbReference type="Pfam" id="PF25390"/>
    </source>
</evidence>
<dbReference type="InterPro" id="IPR026444">
    <property type="entry name" value="Secre_tail"/>
</dbReference>
<dbReference type="PROSITE" id="PS50012">
    <property type="entry name" value="RCC1_3"/>
    <property type="match status" value="2"/>
</dbReference>
<reference evidence="6 7" key="1">
    <citation type="submission" date="2018-11" db="EMBL/GenBank/DDBJ databases">
        <title>Flavobacterium sp. nov., YIM 102701-2 draft genome.</title>
        <authorList>
            <person name="Li G."/>
            <person name="Jiang Y."/>
        </authorList>
    </citation>
    <scope>NUCLEOTIDE SEQUENCE [LARGE SCALE GENOMIC DNA]</scope>
    <source>
        <strain evidence="6 7">YIM 102701-2</strain>
    </source>
</reference>
<gene>
    <name evidence="6" type="ORF">EG240_01560</name>
</gene>
<protein>
    <submittedName>
        <fullName evidence="6">T9SS C-terminal target domain-containing protein</fullName>
    </submittedName>
</protein>
<evidence type="ECO:0000256" key="1">
    <source>
        <dbReference type="ARBA" id="ARBA00022658"/>
    </source>
</evidence>
<dbReference type="InterPro" id="IPR009091">
    <property type="entry name" value="RCC1/BLIP-II"/>
</dbReference>
<dbReference type="Gene3D" id="2.130.10.30">
    <property type="entry name" value="Regulator of chromosome condensation 1/beta-lactamase-inhibitor protein II"/>
    <property type="match status" value="2"/>
</dbReference>
<keyword evidence="1" id="KW-0344">Guanine-nucleotide releasing factor</keyword>
<dbReference type="InterPro" id="IPR051553">
    <property type="entry name" value="Ran_GTPase-activating"/>
</dbReference>
<keyword evidence="7" id="KW-1185">Reference proteome</keyword>
<organism evidence="6 7">
    <name type="scientific">Paenimyroides tangerinum</name>
    <dbReference type="NCBI Taxonomy" id="2488728"/>
    <lineage>
        <taxon>Bacteria</taxon>
        <taxon>Pseudomonadati</taxon>
        <taxon>Bacteroidota</taxon>
        <taxon>Flavobacteriia</taxon>
        <taxon>Flavobacteriales</taxon>
        <taxon>Flavobacteriaceae</taxon>
        <taxon>Paenimyroides</taxon>
    </lineage>
</organism>
<dbReference type="PANTHER" id="PTHR45982:SF1">
    <property type="entry name" value="REGULATOR OF CHROMOSOME CONDENSATION"/>
    <property type="match status" value="1"/>
</dbReference>
<keyword evidence="2" id="KW-0732">Signal</keyword>
<dbReference type="Pfam" id="PF18962">
    <property type="entry name" value="Por_Secre_tail"/>
    <property type="match status" value="1"/>
</dbReference>
<dbReference type="AlphaFoldDB" id="A0A3P3WJZ8"/>
<comment type="caution">
    <text evidence="6">The sequence shown here is derived from an EMBL/GenBank/DDBJ whole genome shotgun (WGS) entry which is preliminary data.</text>
</comment>
<sequence length="464" mass="51898">MKIFYILSFFTLSINLVFSQPDCVTDISVRYATISIFTNSGKIYSYGLNDYGQVGKGTNINQTVPFERTETNNFASISHGWFHSAAMTSEKKIYTWGRNGHGQLGNNTTTDSNTPLLVNTDTDWSKVVASKFSTVALKDDGTIWGWGNNADYSLFDTTELFSYTTTPIQLSPTNDWADITAGAGSTFAIKKNGTLWASGYNGKYNLGLPNLNYFYSTLTQVGTATDWKMVKSSIDTNFSIGQKTDNTLWGWGDNVHGAVGVSQTPYITQPTQIGSATWNDFAVGTNVVAGIQADGTLWYWGKGLMSNTNGIVYPTTTLIPIQVGIQNNWIKVAAGEHSIYALRDDYTVWAFGHYNYNYNYDVTPQTQIATSNPQLIYQCLNFLSTNENELSDIIIYPNPTTDKLYWAQNIEIHKVVIFDMTGKKVYENLTDINFVDVSRLTNGTYLIRLENKDKSFYNSKFVKK</sequence>
<dbReference type="InterPro" id="IPR000408">
    <property type="entry name" value="Reg_chr_condens"/>
</dbReference>
<evidence type="ECO:0000256" key="3">
    <source>
        <dbReference type="ARBA" id="ARBA00022737"/>
    </source>
</evidence>
<dbReference type="EMBL" id="RQVQ01000002">
    <property type="protein sequence ID" value="RRJ93183.1"/>
    <property type="molecule type" value="Genomic_DNA"/>
</dbReference>
<evidence type="ECO:0000259" key="4">
    <source>
        <dbReference type="Pfam" id="PF18962"/>
    </source>
</evidence>
<evidence type="ECO:0000256" key="2">
    <source>
        <dbReference type="ARBA" id="ARBA00022729"/>
    </source>
</evidence>
<name>A0A3P3WJZ8_9FLAO</name>
<dbReference type="PANTHER" id="PTHR45982">
    <property type="entry name" value="REGULATOR OF CHROMOSOME CONDENSATION"/>
    <property type="match status" value="1"/>
</dbReference>
<accession>A0A3P3WJZ8</accession>
<dbReference type="InterPro" id="IPR058923">
    <property type="entry name" value="RCC1-like_dom"/>
</dbReference>
<feature type="domain" description="RCC1-like" evidence="5">
    <location>
        <begin position="26"/>
        <end position="305"/>
    </location>
</feature>
<dbReference type="RefSeq" id="WP_125016707.1">
    <property type="nucleotide sequence ID" value="NZ_RQVQ01000002.1"/>
</dbReference>